<feature type="compositionally biased region" description="Basic and acidic residues" evidence="5">
    <location>
        <begin position="989"/>
        <end position="1008"/>
    </location>
</feature>
<dbReference type="HOGENOM" id="CLU_004262_0_0_1"/>
<dbReference type="Proteomes" id="UP000001072">
    <property type="component" value="Unassembled WGS sequence"/>
</dbReference>
<feature type="domain" description="Sec39" evidence="6">
    <location>
        <begin position="296"/>
        <end position="889"/>
    </location>
</feature>
<name>F4RP53_MELLP</name>
<dbReference type="VEuPathDB" id="FungiDB:MELLADRAFT_116691"/>
<feature type="region of interest" description="Disordered" evidence="5">
    <location>
        <begin position="971"/>
        <end position="1010"/>
    </location>
</feature>
<dbReference type="STRING" id="747676.F4RP53"/>
<dbReference type="GO" id="GO:0070939">
    <property type="term" value="C:Dsl1/NZR complex"/>
    <property type="evidence" value="ECO:0007669"/>
    <property type="project" value="TreeGrafter"/>
</dbReference>
<proteinExistence type="predicted"/>
<sequence length="1051" mass="117142">MDNLTLAIERQDWSQAQSIAQSLSLDPCYLFKHQVSTCLAAGREIPSDVLQQLLSKDPMWTAQAVLSCQSSSIASTTQKHLNEVGLEATESWMRKVFKDEIPLLEWLRNMVEQLDGDDVEQKLKDSIEGSKEVREACEARWLAYERSWRWRLYAQLYEVDKYSSPVTQTSRQAGADNASEVAQDAWGELDLDLAPELQITSQAELELPSFSEFLIQNLRYLALSFASELKLRQTRIIAEQCHLDYIDICDQIPLHAQPSDPEYGSDLIEILPRNTSKQPLPRLNPDDAIRNFFQGRPKYPESHSDEQLTQWYHTRVDVIEKYTGHIDTAIELVQHGASLGVPGLESMAEDLSLFSKLLYEAPDHTYHQWNLDEWRSKSLNEVVEAYLRGSTPQTLVGNINRLVLPYLGVMESRIARSSASEFETTIPDAIRFWALGRADDLPNLVALIESSSPTRKLPERFIKDNEELARVAIACLYTSSKLDQWSLMNKVFECMPAFPDAEPMPKSFRPSEYLQELFSNLEVSKNGNDLTHQLYAALTKASAGTLSAILDSLDHHLTTAEVLARWNVPVKLKDLIVKFQGKCLEQEKLATRMARQEGGLEMESEEEWEVLLEGMIELSKPGRVFDALDEVHIIRLFFSGLLTSGKFKLAKALFSSSTSGHSLTPQVKEDLVISASREYYDNAESGNQNVGEMKLAMECLTAAEPTPRIQTERDFIEATSRLTSFKLASQPGVLMTPIQIRLKANKLDLIDQLLSTNEDAYKHQDMILDLVKKLGFRDDIFSQIKALASIVDSAISMRDFNTANETCHRMVSTLETMKKRPRKLEPIEKLKSASDVVWNTCARLGTSSDMSLQGLDAEKRSRLLGHAIILCPADQISGLLAKWRDLEAEDLISKEVAVEGRPPLISAGSWQLGNNTINTPSRPESRMSSAVNLANSASSLTGDLAIRAASKTLGKAAALFPFKSRNSPILSSGGSIPSSTFGHADLQSETDRSSSDHTRSSTPSHDRSILSQPLANLVGEDGLAVGADRITTALSNKFTSGVGWLIGADEL</sequence>
<dbReference type="GO" id="GO:0015031">
    <property type="term" value="P:protein transport"/>
    <property type="evidence" value="ECO:0007669"/>
    <property type="project" value="UniProtKB-KW"/>
</dbReference>
<dbReference type="Pfam" id="PF08314">
    <property type="entry name" value="Sec39"/>
    <property type="match status" value="1"/>
</dbReference>
<dbReference type="InterPro" id="IPR013244">
    <property type="entry name" value="Sec39_domain"/>
</dbReference>
<protein>
    <recommendedName>
        <fullName evidence="6">Sec39 domain-containing protein</fullName>
    </recommendedName>
</protein>
<dbReference type="KEGG" id="mlr:MELLADRAFT_116691"/>
<evidence type="ECO:0000259" key="6">
    <source>
        <dbReference type="Pfam" id="PF08314"/>
    </source>
</evidence>
<dbReference type="eggNOG" id="KOG1797">
    <property type="taxonomic scope" value="Eukaryota"/>
</dbReference>
<dbReference type="RefSeq" id="XP_007410967.1">
    <property type="nucleotide sequence ID" value="XM_007410905.1"/>
</dbReference>
<evidence type="ECO:0000256" key="2">
    <source>
        <dbReference type="ARBA" id="ARBA00022448"/>
    </source>
</evidence>
<evidence type="ECO:0000256" key="4">
    <source>
        <dbReference type="ARBA" id="ARBA00022927"/>
    </source>
</evidence>
<evidence type="ECO:0000313" key="8">
    <source>
        <dbReference type="Proteomes" id="UP000001072"/>
    </source>
</evidence>
<dbReference type="OrthoDB" id="27490at2759"/>
<comment type="subcellular location">
    <subcellularLocation>
        <location evidence="1">Endoplasmic reticulum</location>
    </subcellularLocation>
</comment>
<reference evidence="8" key="1">
    <citation type="journal article" date="2011" name="Proc. Natl. Acad. Sci. U.S.A.">
        <title>Obligate biotrophy features unraveled by the genomic analysis of rust fungi.</title>
        <authorList>
            <person name="Duplessis S."/>
            <person name="Cuomo C.A."/>
            <person name="Lin Y.-C."/>
            <person name="Aerts A."/>
            <person name="Tisserant E."/>
            <person name="Veneault-Fourrey C."/>
            <person name="Joly D.L."/>
            <person name="Hacquard S."/>
            <person name="Amselem J."/>
            <person name="Cantarel B.L."/>
            <person name="Chiu R."/>
            <person name="Coutinho P.M."/>
            <person name="Feau N."/>
            <person name="Field M."/>
            <person name="Frey P."/>
            <person name="Gelhaye E."/>
            <person name="Goldberg J."/>
            <person name="Grabherr M.G."/>
            <person name="Kodira C.D."/>
            <person name="Kohler A."/>
            <person name="Kuees U."/>
            <person name="Lindquist E.A."/>
            <person name="Lucas S.M."/>
            <person name="Mago R."/>
            <person name="Mauceli E."/>
            <person name="Morin E."/>
            <person name="Murat C."/>
            <person name="Pangilinan J.L."/>
            <person name="Park R."/>
            <person name="Pearson M."/>
            <person name="Quesneville H."/>
            <person name="Rouhier N."/>
            <person name="Sakthikumar S."/>
            <person name="Salamov A.A."/>
            <person name="Schmutz J."/>
            <person name="Selles B."/>
            <person name="Shapiro H."/>
            <person name="Tanguay P."/>
            <person name="Tuskan G.A."/>
            <person name="Henrissat B."/>
            <person name="Van de Peer Y."/>
            <person name="Rouze P."/>
            <person name="Ellis J.G."/>
            <person name="Dodds P.N."/>
            <person name="Schein J.E."/>
            <person name="Zhong S."/>
            <person name="Hamelin R.C."/>
            <person name="Grigoriev I.V."/>
            <person name="Szabo L.J."/>
            <person name="Martin F."/>
        </authorList>
    </citation>
    <scope>NUCLEOTIDE SEQUENCE [LARGE SCALE GENOMIC DNA]</scope>
    <source>
        <strain evidence="8">98AG31 / pathotype 3-4-7</strain>
    </source>
</reference>
<dbReference type="GO" id="GO:0000149">
    <property type="term" value="F:SNARE binding"/>
    <property type="evidence" value="ECO:0007669"/>
    <property type="project" value="TreeGrafter"/>
</dbReference>
<organism evidence="8">
    <name type="scientific">Melampsora larici-populina (strain 98AG31 / pathotype 3-4-7)</name>
    <name type="common">Poplar leaf rust fungus</name>
    <dbReference type="NCBI Taxonomy" id="747676"/>
    <lineage>
        <taxon>Eukaryota</taxon>
        <taxon>Fungi</taxon>
        <taxon>Dikarya</taxon>
        <taxon>Basidiomycota</taxon>
        <taxon>Pucciniomycotina</taxon>
        <taxon>Pucciniomycetes</taxon>
        <taxon>Pucciniales</taxon>
        <taxon>Melampsoraceae</taxon>
        <taxon>Melampsora</taxon>
    </lineage>
</organism>
<dbReference type="InParanoid" id="F4RP53"/>
<keyword evidence="4" id="KW-0653">Protein transport</keyword>
<dbReference type="PANTHER" id="PTHR15922">
    <property type="entry name" value="NEUROBLASTOMA-AMPLIFIED SEQUENCE"/>
    <property type="match status" value="1"/>
</dbReference>
<accession>F4RP53</accession>
<evidence type="ECO:0000256" key="3">
    <source>
        <dbReference type="ARBA" id="ARBA00022824"/>
    </source>
</evidence>
<dbReference type="EMBL" id="GL883111">
    <property type="protein sequence ID" value="EGG05911.1"/>
    <property type="molecule type" value="Genomic_DNA"/>
</dbReference>
<evidence type="ECO:0000313" key="7">
    <source>
        <dbReference type="EMBL" id="EGG05911.1"/>
    </source>
</evidence>
<gene>
    <name evidence="7" type="ORF">MELLADRAFT_116691</name>
</gene>
<keyword evidence="8" id="KW-1185">Reference proteome</keyword>
<evidence type="ECO:0000256" key="1">
    <source>
        <dbReference type="ARBA" id="ARBA00004240"/>
    </source>
</evidence>
<keyword evidence="3" id="KW-0256">Endoplasmic reticulum</keyword>
<dbReference type="PANTHER" id="PTHR15922:SF2">
    <property type="entry name" value="NBAS SUBUNIT OF NRZ TETHERING COMPLEX"/>
    <property type="match status" value="1"/>
</dbReference>
<dbReference type="GeneID" id="18925863"/>
<dbReference type="GO" id="GO:0006890">
    <property type="term" value="P:retrograde vesicle-mediated transport, Golgi to endoplasmic reticulum"/>
    <property type="evidence" value="ECO:0007669"/>
    <property type="project" value="InterPro"/>
</dbReference>
<evidence type="ECO:0000256" key="5">
    <source>
        <dbReference type="SAM" id="MobiDB-lite"/>
    </source>
</evidence>
<dbReference type="AlphaFoldDB" id="F4RP53"/>
<keyword evidence="2" id="KW-0813">Transport</keyword>